<dbReference type="Gene3D" id="1.20.1070.10">
    <property type="entry name" value="Rhodopsin 7-helix transmembrane proteins"/>
    <property type="match status" value="1"/>
</dbReference>
<dbReference type="GO" id="GO:0035240">
    <property type="term" value="F:dopamine binding"/>
    <property type="evidence" value="ECO:0007669"/>
    <property type="project" value="InterPro"/>
</dbReference>
<name>A0A6A4WYV4_AMPAM</name>
<dbReference type="InterPro" id="IPR017452">
    <property type="entry name" value="GPCR_Rhodpsn_7TM"/>
</dbReference>
<evidence type="ECO:0000259" key="6">
    <source>
        <dbReference type="PROSITE" id="PS50262"/>
    </source>
</evidence>
<feature type="transmembrane region" description="Helical" evidence="5">
    <location>
        <begin position="76"/>
        <end position="100"/>
    </location>
</feature>
<keyword evidence="4 5" id="KW-0472">Membrane</keyword>
<keyword evidence="7" id="KW-0675">Receptor</keyword>
<dbReference type="GO" id="GO:0032438">
    <property type="term" value="P:melanosome organization"/>
    <property type="evidence" value="ECO:0007669"/>
    <property type="project" value="TreeGrafter"/>
</dbReference>
<dbReference type="GO" id="GO:0035643">
    <property type="term" value="F:L-DOPA receptor activity"/>
    <property type="evidence" value="ECO:0007669"/>
    <property type="project" value="TreeGrafter"/>
</dbReference>
<evidence type="ECO:0000256" key="3">
    <source>
        <dbReference type="ARBA" id="ARBA00022989"/>
    </source>
</evidence>
<evidence type="ECO:0000256" key="5">
    <source>
        <dbReference type="SAM" id="Phobius"/>
    </source>
</evidence>
<dbReference type="OrthoDB" id="10069455at2759"/>
<dbReference type="PANTHER" id="PTHR15177:SF2">
    <property type="entry name" value="G-PROTEIN COUPLED RECEPTOR 143"/>
    <property type="match status" value="1"/>
</dbReference>
<feature type="transmembrane region" description="Helical" evidence="5">
    <location>
        <begin position="283"/>
        <end position="302"/>
    </location>
</feature>
<organism evidence="7 8">
    <name type="scientific">Amphibalanus amphitrite</name>
    <name type="common">Striped barnacle</name>
    <name type="synonym">Balanus amphitrite</name>
    <dbReference type="NCBI Taxonomy" id="1232801"/>
    <lineage>
        <taxon>Eukaryota</taxon>
        <taxon>Metazoa</taxon>
        <taxon>Ecdysozoa</taxon>
        <taxon>Arthropoda</taxon>
        <taxon>Crustacea</taxon>
        <taxon>Multicrustacea</taxon>
        <taxon>Cirripedia</taxon>
        <taxon>Thoracica</taxon>
        <taxon>Thoracicalcarea</taxon>
        <taxon>Balanomorpha</taxon>
        <taxon>Balanoidea</taxon>
        <taxon>Balanidae</taxon>
        <taxon>Amphibalaninae</taxon>
        <taxon>Amphibalanus</taxon>
    </lineage>
</organism>
<dbReference type="GO" id="GO:0005886">
    <property type="term" value="C:plasma membrane"/>
    <property type="evidence" value="ECO:0007669"/>
    <property type="project" value="TreeGrafter"/>
</dbReference>
<evidence type="ECO:0000256" key="2">
    <source>
        <dbReference type="ARBA" id="ARBA00022692"/>
    </source>
</evidence>
<accession>A0A6A4WYV4</accession>
<keyword evidence="3 5" id="KW-1133">Transmembrane helix</keyword>
<dbReference type="PRINTS" id="PR00965">
    <property type="entry name" value="OCULARALBNSM"/>
</dbReference>
<feature type="transmembrane region" description="Helical" evidence="5">
    <location>
        <begin position="241"/>
        <end position="263"/>
    </location>
</feature>
<dbReference type="PANTHER" id="PTHR15177">
    <property type="entry name" value="G-PROTEIN COUPLED RECEPTOR 143"/>
    <property type="match status" value="1"/>
</dbReference>
<dbReference type="EMBL" id="VIIS01000453">
    <property type="protein sequence ID" value="KAF0308900.1"/>
    <property type="molecule type" value="Genomic_DNA"/>
</dbReference>
<dbReference type="GO" id="GO:0050848">
    <property type="term" value="P:regulation of calcium-mediated signaling"/>
    <property type="evidence" value="ECO:0007669"/>
    <property type="project" value="TreeGrafter"/>
</dbReference>
<comment type="subcellular location">
    <subcellularLocation>
        <location evidence="1">Membrane</location>
    </subcellularLocation>
</comment>
<evidence type="ECO:0000313" key="8">
    <source>
        <dbReference type="Proteomes" id="UP000440578"/>
    </source>
</evidence>
<feature type="transmembrane region" description="Helical" evidence="5">
    <location>
        <begin position="159"/>
        <end position="181"/>
    </location>
</feature>
<reference evidence="7 8" key="1">
    <citation type="submission" date="2019-07" db="EMBL/GenBank/DDBJ databases">
        <title>Draft genome assembly of a fouling barnacle, Amphibalanus amphitrite (Darwin, 1854): The first reference genome for Thecostraca.</title>
        <authorList>
            <person name="Kim W."/>
        </authorList>
    </citation>
    <scope>NUCLEOTIDE SEQUENCE [LARGE SCALE GENOMIC DNA]</scope>
    <source>
        <strain evidence="7">SNU_AA5</strain>
        <tissue evidence="7">Soma without cirri and trophi</tissue>
    </source>
</reference>
<protein>
    <submittedName>
        <fullName evidence="7">G-protein coupled receptor 143</fullName>
    </submittedName>
</protein>
<dbReference type="PROSITE" id="PS50262">
    <property type="entry name" value="G_PROTEIN_RECEP_F1_2"/>
    <property type="match status" value="1"/>
</dbReference>
<evidence type="ECO:0000256" key="1">
    <source>
        <dbReference type="ARBA" id="ARBA00004370"/>
    </source>
</evidence>
<dbReference type="Pfam" id="PF02101">
    <property type="entry name" value="Ocular_alb"/>
    <property type="match status" value="1"/>
</dbReference>
<dbReference type="AlphaFoldDB" id="A0A6A4WYV4"/>
<keyword evidence="8" id="KW-1185">Reference proteome</keyword>
<keyword evidence="2 5" id="KW-0812">Transmembrane</keyword>
<dbReference type="SUPFAM" id="SSF81321">
    <property type="entry name" value="Family A G protein-coupled receptor-like"/>
    <property type="match status" value="1"/>
</dbReference>
<feature type="transmembrane region" description="Helical" evidence="5">
    <location>
        <begin position="33"/>
        <end position="55"/>
    </location>
</feature>
<dbReference type="GO" id="GO:0072545">
    <property type="term" value="F:L-tyrosine binding"/>
    <property type="evidence" value="ECO:0007669"/>
    <property type="project" value="InterPro"/>
</dbReference>
<comment type="caution">
    <text evidence="7">The sequence shown here is derived from an EMBL/GenBank/DDBJ whole genome shotgun (WGS) entry which is preliminary data.</text>
</comment>
<feature type="transmembrane region" description="Helical" evidence="5">
    <location>
        <begin position="201"/>
        <end position="220"/>
    </location>
</feature>
<dbReference type="Proteomes" id="UP000440578">
    <property type="component" value="Unassembled WGS sequence"/>
</dbReference>
<sequence length="405" mass="45585">MASPTLDSFCCALHNDSNEPTKQLAPYFRSPTYTTVCLVFAIFGVLGASYQILHNHVILERSSLRRPTFILRGRRILQWLGFADLMAAVGVILRCVVWLMDENMMRGLGLDEFASDFCIVTSAVTQYFYTATYMWTLLYAVDVLRTLRGSGGSMVVYGLWAWLVPFVLSTIGFLLLFVPGTNCHAQGTNSFLRHFPNYMCVYLPLVTVLVSCPILVRLSLSRIRARIANTSNRFSNRERRTLLYLRFKFVCIIVAFYLCWLPNLVNGVLLWSTWPQVPVQPVVVIWYFMAVLNPLQAVLNPLQADRSPFLFQTVLNPLQAVLTSPVPLQAVLNPLQAAVLNPLQAVLNSLLYRSWDSGSPSIGEWLAERARALAAWCHRAARPHPEMDPLLNGASKSYDSLDNNG</sequence>
<proteinExistence type="predicted"/>
<gene>
    <name evidence="7" type="primary">GPR143_0</name>
    <name evidence="7" type="ORF">FJT64_019925</name>
</gene>
<evidence type="ECO:0000313" key="7">
    <source>
        <dbReference type="EMBL" id="KAF0308900.1"/>
    </source>
</evidence>
<dbReference type="InterPro" id="IPR001414">
    <property type="entry name" value="GPR143"/>
</dbReference>
<dbReference type="GO" id="GO:0072544">
    <property type="term" value="F:L-DOPA binding"/>
    <property type="evidence" value="ECO:0007669"/>
    <property type="project" value="InterPro"/>
</dbReference>
<evidence type="ECO:0000256" key="4">
    <source>
        <dbReference type="ARBA" id="ARBA00023136"/>
    </source>
</evidence>
<feature type="domain" description="G-protein coupled receptors family 1 profile" evidence="6">
    <location>
        <begin position="161"/>
        <end position="304"/>
    </location>
</feature>